<keyword evidence="1" id="KW-0472">Membrane</keyword>
<evidence type="ECO:0000313" key="2">
    <source>
        <dbReference type="EMBL" id="OEH93508.1"/>
    </source>
</evidence>
<dbReference type="STRING" id="1305675.BFG57_00500"/>
<keyword evidence="1" id="KW-0812">Transmembrane</keyword>
<keyword evidence="1" id="KW-1133">Transmembrane helix</keyword>
<comment type="caution">
    <text evidence="2">The sequence shown here is derived from an EMBL/GenBank/DDBJ whole genome shotgun (WGS) entry which is preliminary data.</text>
</comment>
<dbReference type="Proteomes" id="UP000095209">
    <property type="component" value="Unassembled WGS sequence"/>
</dbReference>
<proteinExistence type="predicted"/>
<organism evidence="2 3">
    <name type="scientific">Bacillus solimangrovi</name>
    <dbReference type="NCBI Taxonomy" id="1305675"/>
    <lineage>
        <taxon>Bacteria</taxon>
        <taxon>Bacillati</taxon>
        <taxon>Bacillota</taxon>
        <taxon>Bacilli</taxon>
        <taxon>Bacillales</taxon>
        <taxon>Bacillaceae</taxon>
        <taxon>Bacillus</taxon>
    </lineage>
</organism>
<accession>A0A1E5LHG2</accession>
<gene>
    <name evidence="2" type="ORF">BFG57_00500</name>
</gene>
<keyword evidence="3" id="KW-1185">Reference proteome</keyword>
<protein>
    <recommendedName>
        <fullName evidence="4">GerMN domain-containing protein</fullName>
    </recommendedName>
</protein>
<reference evidence="2 3" key="1">
    <citation type="submission" date="2016-08" db="EMBL/GenBank/DDBJ databases">
        <title>Genome of Bacillus solimangrovi GH2-4.</title>
        <authorList>
            <person name="Lim S."/>
            <person name="Kim B.-C."/>
        </authorList>
    </citation>
    <scope>NUCLEOTIDE SEQUENCE [LARGE SCALE GENOMIC DNA]</scope>
    <source>
        <strain evidence="2 3">GH2-4</strain>
    </source>
</reference>
<dbReference type="RefSeq" id="WP_069716411.1">
    <property type="nucleotide sequence ID" value="NZ_MJEH01000011.1"/>
</dbReference>
<feature type="transmembrane region" description="Helical" evidence="1">
    <location>
        <begin position="58"/>
        <end position="80"/>
    </location>
</feature>
<evidence type="ECO:0000256" key="1">
    <source>
        <dbReference type="SAM" id="Phobius"/>
    </source>
</evidence>
<evidence type="ECO:0000313" key="3">
    <source>
        <dbReference type="Proteomes" id="UP000095209"/>
    </source>
</evidence>
<name>A0A1E5LHG2_9BACI</name>
<dbReference type="AlphaFoldDB" id="A0A1E5LHG2"/>
<dbReference type="EMBL" id="MJEH01000011">
    <property type="protein sequence ID" value="OEH93508.1"/>
    <property type="molecule type" value="Genomic_DNA"/>
</dbReference>
<sequence>MSKRIYDEERIEELLQQLPIVEDNRSADEIFARISKTMEDEESSNSDMSTPIVKRSKWVLPVLGSVAAVVLFIVMLPVILNNGSEMSIEKEESSEKAIFENHANLQGQSEEGFAGDQVQSFSESISKKMIVIEPLSHTINEINADEQLLVGALVNDSFQYTIPVSKTIPKNIPLDEALNSFIQDELSNMSIYSADFWKNITFEQLNEHTMEVNLFGEQSMLINNEKSVEVAFISMLKEMMLPIGISELKFSHNETAGIEFSKMGYVESLIIEREQKIYYLTEGEHKYLVPIPTTASDLQSAFQQMLTDDDNKQLYSPFLNGIQVESVELNDKHIQIQLMNTNDLVNNEESIYMIEAILLTAKSYGYDTVQFENLPFNQYGPYNVSQPITVPYSANRL</sequence>
<evidence type="ECO:0008006" key="4">
    <source>
        <dbReference type="Google" id="ProtNLM"/>
    </source>
</evidence>